<accession>A0A1D6PVT1</accession>
<organism evidence="6">
    <name type="scientific">Zea mays</name>
    <name type="common">Maize</name>
    <dbReference type="NCBI Taxonomy" id="4577"/>
    <lineage>
        <taxon>Eukaryota</taxon>
        <taxon>Viridiplantae</taxon>
        <taxon>Streptophyta</taxon>
        <taxon>Embryophyta</taxon>
        <taxon>Tracheophyta</taxon>
        <taxon>Spermatophyta</taxon>
        <taxon>Magnoliopsida</taxon>
        <taxon>Liliopsida</taxon>
        <taxon>Poales</taxon>
        <taxon>Poaceae</taxon>
        <taxon>PACMAD clade</taxon>
        <taxon>Panicoideae</taxon>
        <taxon>Andropogonodae</taxon>
        <taxon>Andropogoneae</taxon>
        <taxon>Tripsacinae</taxon>
        <taxon>Zea</taxon>
    </lineage>
</organism>
<dbReference type="GO" id="GO:0003723">
    <property type="term" value="F:RNA binding"/>
    <property type="evidence" value="ECO:0007669"/>
    <property type="project" value="UniProtKB-KW"/>
</dbReference>
<dbReference type="STRING" id="4577.A0A1D6PVT1"/>
<dbReference type="Gene3D" id="3.40.50.150">
    <property type="entry name" value="Vaccinia Virus protein VP39"/>
    <property type="match status" value="1"/>
</dbReference>
<gene>
    <name evidence="6" type="ORF">ZEAMMB73_Zm00001d049509</name>
</gene>
<dbReference type="GO" id="GO:0008168">
    <property type="term" value="F:methyltransferase activity"/>
    <property type="evidence" value="ECO:0007669"/>
    <property type="project" value="UniProtKB-KW"/>
</dbReference>
<dbReference type="SMR" id="A0A1D6PVT1"/>
<keyword evidence="5" id="KW-0694">RNA-binding</keyword>
<proteinExistence type="inferred from homology"/>
<dbReference type="PANTHER" id="PTHR10335:SF0">
    <property type="entry name" value="RRNA 2'-O-METHYLTRANSFERASE FIBRILLARIN 1-RELATED"/>
    <property type="match status" value="1"/>
</dbReference>
<evidence type="ECO:0000256" key="4">
    <source>
        <dbReference type="ARBA" id="ARBA00022679"/>
    </source>
</evidence>
<evidence type="ECO:0000256" key="3">
    <source>
        <dbReference type="ARBA" id="ARBA00022603"/>
    </source>
</evidence>
<dbReference type="ExpressionAtlas" id="A0A1D6PVT1">
    <property type="expression patterns" value="baseline"/>
</dbReference>
<sequence>MSPLPTVVLASSLRDLLSFSLHGVDQDGPRGASHLRQSCAPALALASPARSDTGLFVFASISSLAHSTHRHWTCSGSSPTTPYMTTRVRILTLNASYFLKNDGHFVILIKGNCIDSTLSAETVFAVEVGEAQSTSIQACLAGDDGALRA</sequence>
<keyword evidence="3" id="KW-0489">Methyltransferase</keyword>
<dbReference type="InParanoid" id="A0A1D6PVT1"/>
<reference evidence="6" key="1">
    <citation type="submission" date="2015-12" db="EMBL/GenBank/DDBJ databases">
        <title>Update maize B73 reference genome by single molecule sequencing technologies.</title>
        <authorList>
            <consortium name="Maize Genome Sequencing Project"/>
            <person name="Ware D."/>
        </authorList>
    </citation>
    <scope>NUCLEOTIDE SEQUENCE</scope>
    <source>
        <tissue evidence="6">Seedling</tissue>
    </source>
</reference>
<dbReference type="Pfam" id="PF01269">
    <property type="entry name" value="Fibrillarin"/>
    <property type="match status" value="1"/>
</dbReference>
<evidence type="ECO:0000256" key="2">
    <source>
        <dbReference type="ARBA" id="ARBA00022552"/>
    </source>
</evidence>
<dbReference type="InterPro" id="IPR029063">
    <property type="entry name" value="SAM-dependent_MTases_sf"/>
</dbReference>
<dbReference type="EMBL" id="CM000780">
    <property type="protein sequence ID" value="AQK50684.1"/>
    <property type="molecule type" value="Genomic_DNA"/>
</dbReference>
<protein>
    <submittedName>
        <fullName evidence="6">Mediator of RNA polymerase II transcription subunit 36a</fullName>
    </submittedName>
</protein>
<dbReference type="InterPro" id="IPR000692">
    <property type="entry name" value="Fibrillarin"/>
</dbReference>
<comment type="similarity">
    <text evidence="1">Belongs to the methyltransferase superfamily. Fibrillarin family.</text>
</comment>
<dbReference type="PANTHER" id="PTHR10335">
    <property type="entry name" value="RRNA 2-O-METHYLTRANSFERASE FIBRILLARIN"/>
    <property type="match status" value="1"/>
</dbReference>
<dbReference type="GO" id="GO:0006364">
    <property type="term" value="P:rRNA processing"/>
    <property type="evidence" value="ECO:0007669"/>
    <property type="project" value="UniProtKB-KW"/>
</dbReference>
<evidence type="ECO:0000256" key="5">
    <source>
        <dbReference type="ARBA" id="ARBA00022884"/>
    </source>
</evidence>
<dbReference type="GO" id="GO:0032259">
    <property type="term" value="P:methylation"/>
    <property type="evidence" value="ECO:0007669"/>
    <property type="project" value="UniProtKB-KW"/>
</dbReference>
<keyword evidence="2" id="KW-0698">rRNA processing</keyword>
<evidence type="ECO:0000313" key="6">
    <source>
        <dbReference type="EMBL" id="AQK50684.1"/>
    </source>
</evidence>
<name>A0A1D6PVT1_MAIZE</name>
<keyword evidence="4" id="KW-0808">Transferase</keyword>
<evidence type="ECO:0000256" key="1">
    <source>
        <dbReference type="ARBA" id="ARBA00010632"/>
    </source>
</evidence>
<dbReference type="AlphaFoldDB" id="A0A1D6PVT1"/>